<evidence type="ECO:0000256" key="1">
    <source>
        <dbReference type="SAM" id="MobiDB-lite"/>
    </source>
</evidence>
<feature type="region of interest" description="Disordered" evidence="1">
    <location>
        <begin position="1"/>
        <end position="67"/>
    </location>
</feature>
<evidence type="ECO:0000313" key="2">
    <source>
        <dbReference type="EMBL" id="MED6125159.1"/>
    </source>
</evidence>
<dbReference type="Proteomes" id="UP001341840">
    <property type="component" value="Unassembled WGS sequence"/>
</dbReference>
<comment type="caution">
    <text evidence="2">The sequence shown here is derived from an EMBL/GenBank/DDBJ whole genome shotgun (WGS) entry which is preliminary data.</text>
</comment>
<dbReference type="EMBL" id="JASCZI010030875">
    <property type="protein sequence ID" value="MED6125159.1"/>
    <property type="molecule type" value="Genomic_DNA"/>
</dbReference>
<feature type="non-terminal residue" evidence="2">
    <location>
        <position position="1"/>
    </location>
</feature>
<evidence type="ECO:0000313" key="3">
    <source>
        <dbReference type="Proteomes" id="UP001341840"/>
    </source>
</evidence>
<protein>
    <submittedName>
        <fullName evidence="2">Uncharacterized protein</fullName>
    </submittedName>
</protein>
<organism evidence="2 3">
    <name type="scientific">Stylosanthes scabra</name>
    <dbReference type="NCBI Taxonomy" id="79078"/>
    <lineage>
        <taxon>Eukaryota</taxon>
        <taxon>Viridiplantae</taxon>
        <taxon>Streptophyta</taxon>
        <taxon>Embryophyta</taxon>
        <taxon>Tracheophyta</taxon>
        <taxon>Spermatophyta</taxon>
        <taxon>Magnoliopsida</taxon>
        <taxon>eudicotyledons</taxon>
        <taxon>Gunneridae</taxon>
        <taxon>Pentapetalae</taxon>
        <taxon>rosids</taxon>
        <taxon>fabids</taxon>
        <taxon>Fabales</taxon>
        <taxon>Fabaceae</taxon>
        <taxon>Papilionoideae</taxon>
        <taxon>50 kb inversion clade</taxon>
        <taxon>dalbergioids sensu lato</taxon>
        <taxon>Dalbergieae</taxon>
        <taxon>Pterocarpus clade</taxon>
        <taxon>Stylosanthes</taxon>
    </lineage>
</organism>
<gene>
    <name evidence="2" type="ORF">PIB30_066028</name>
</gene>
<keyword evidence="3" id="KW-1185">Reference proteome</keyword>
<reference evidence="2 3" key="1">
    <citation type="journal article" date="2023" name="Plants (Basel)">
        <title>Bridging the Gap: Combining Genomics and Transcriptomics Approaches to Understand Stylosanthes scabra, an Orphan Legume from the Brazilian Caatinga.</title>
        <authorList>
            <person name="Ferreira-Neto J.R.C."/>
            <person name="da Silva M.D."/>
            <person name="Binneck E."/>
            <person name="de Melo N.F."/>
            <person name="da Silva R.H."/>
            <person name="de Melo A.L.T.M."/>
            <person name="Pandolfi V."/>
            <person name="Bustamante F.O."/>
            <person name="Brasileiro-Vidal A.C."/>
            <person name="Benko-Iseppon A.M."/>
        </authorList>
    </citation>
    <scope>NUCLEOTIDE SEQUENCE [LARGE SCALE GENOMIC DNA]</scope>
    <source>
        <tissue evidence="2">Leaves</tissue>
    </source>
</reference>
<sequence length="85" mass="9382">IPMSQSGTDRESDESSDFLGAFGEGFTSELEEEGDEFGQSPSLEVEGGEEDSLNANSRRGQQGRGEPCRRRIKITLWPLAFFLIP</sequence>
<accession>A0ABU6RMP9</accession>
<name>A0ABU6RMP9_9FABA</name>
<proteinExistence type="predicted"/>